<dbReference type="CDD" id="cd00051">
    <property type="entry name" value="EFh"/>
    <property type="match status" value="1"/>
</dbReference>
<evidence type="ECO:0000259" key="11">
    <source>
        <dbReference type="PROSITE" id="PS50222"/>
    </source>
</evidence>
<feature type="repeat" description="Solcar" evidence="9">
    <location>
        <begin position="281"/>
        <end position="374"/>
    </location>
</feature>
<dbReference type="PANTHER" id="PTHR45683">
    <property type="entry name" value="MITOCHONDRIAL NICOTINAMIDE ADENINE DINUCLEOTIDE TRANSPORTER 1-RELATED-RELATED"/>
    <property type="match status" value="1"/>
</dbReference>
<dbReference type="GO" id="GO:0005509">
    <property type="term" value="F:calcium ion binding"/>
    <property type="evidence" value="ECO:0007669"/>
    <property type="project" value="InterPro"/>
</dbReference>
<keyword evidence="8 9" id="KW-0472">Membrane</keyword>
<keyword evidence="3 10" id="KW-0813">Transport</keyword>
<dbReference type="PROSITE" id="PS50222">
    <property type="entry name" value="EF_HAND_2"/>
    <property type="match status" value="2"/>
</dbReference>
<feature type="repeat" description="Solcar" evidence="9">
    <location>
        <begin position="390"/>
        <end position="471"/>
    </location>
</feature>
<dbReference type="OrthoDB" id="10266426at2759"/>
<evidence type="ECO:0000256" key="5">
    <source>
        <dbReference type="ARBA" id="ARBA00022737"/>
    </source>
</evidence>
<evidence type="ECO:0000256" key="2">
    <source>
        <dbReference type="ARBA" id="ARBA00006375"/>
    </source>
</evidence>
<dbReference type="STRING" id="1157962.A0A250WV89"/>
<evidence type="ECO:0000256" key="8">
    <source>
        <dbReference type="ARBA" id="ARBA00023136"/>
    </source>
</evidence>
<reference evidence="12 13" key="1">
    <citation type="submission" date="2017-08" db="EMBL/GenBank/DDBJ databases">
        <title>Acidophilic green algal genome provides insights into adaptation to an acidic environment.</title>
        <authorList>
            <person name="Hirooka S."/>
            <person name="Hirose Y."/>
            <person name="Kanesaki Y."/>
            <person name="Higuchi S."/>
            <person name="Fujiwara T."/>
            <person name="Onuma R."/>
            <person name="Era A."/>
            <person name="Ohbayashi R."/>
            <person name="Uzuka A."/>
            <person name="Nozaki H."/>
            <person name="Yoshikawa H."/>
            <person name="Miyagishima S.Y."/>
        </authorList>
    </citation>
    <scope>NUCLEOTIDE SEQUENCE [LARGE SCALE GENOMIC DNA]</scope>
    <source>
        <strain evidence="12 13">NIES-2499</strain>
    </source>
</reference>
<proteinExistence type="inferred from homology"/>
<evidence type="ECO:0000256" key="4">
    <source>
        <dbReference type="ARBA" id="ARBA00022692"/>
    </source>
</evidence>
<keyword evidence="6" id="KW-0106">Calcium</keyword>
<keyword evidence="13" id="KW-1185">Reference proteome</keyword>
<dbReference type="GO" id="GO:0005743">
    <property type="term" value="C:mitochondrial inner membrane"/>
    <property type="evidence" value="ECO:0007669"/>
    <property type="project" value="UniProtKB-SubCell"/>
</dbReference>
<sequence length="480" mass="51732">MESASVGTSPGRLSDSQIKKMFEDLDLDGNGSISLQELNHAASSGKLGLIHSGAQELLHAVDADGSSTIELREFVDYVRKREEFLAGLFEQIDSQGERDGHITAVELQRYLQDVLKRAVTEDEAKCLLSQLDTDHSGTVEYSELVHGTLLTAGDASDVFRIWGQDPEHFYLRRGGTPTHTPAAVTVSAGLIAGGITAAFVCPLDVLKTQLQVQKAGSLKGSGGILGGLQRIVALEGLKGLYKGLSPSLIALLPNWAVYFTTYDMLKDYLRKRQRGASLAPATPTLHMSAAAGAGMATILVTNPLWVAKTRIQTQDLEVVKAAALRKPYSGTFNALYRIGTEEGFAGLYSGLIPSLVGVAHVAIQFPLYEHIKTVLAESNKKSVEDLQAVDLVIASGLSKMIASSITYPHEVVRSQMHISGVASFSGCRNAIHKVWIEDGLKGFYRGCLTNLCRTTPAAALTFTSFELVSRMLKGIILTKE</sequence>
<comment type="similarity">
    <text evidence="2 10">Belongs to the mitochondrial carrier (TC 2.A.29) family.</text>
</comment>
<keyword evidence="7" id="KW-1133">Transmembrane helix</keyword>
<evidence type="ECO:0000256" key="3">
    <source>
        <dbReference type="ARBA" id="ARBA00022448"/>
    </source>
</evidence>
<dbReference type="PROSITE" id="PS50920">
    <property type="entry name" value="SOLCAR"/>
    <property type="match status" value="3"/>
</dbReference>
<dbReference type="FunFam" id="1.50.40.10:FF:000075">
    <property type="entry name" value="Nicotinamide adenine dinucleotide transporter 2, mitochondrial"/>
    <property type="match status" value="1"/>
</dbReference>
<dbReference type="PRINTS" id="PR00926">
    <property type="entry name" value="MITOCARRIER"/>
</dbReference>
<dbReference type="InterPro" id="IPR044712">
    <property type="entry name" value="SLC25A32-like"/>
</dbReference>
<evidence type="ECO:0000256" key="10">
    <source>
        <dbReference type="RuleBase" id="RU000488"/>
    </source>
</evidence>
<comment type="subcellular location">
    <subcellularLocation>
        <location evidence="1">Mitochondrion inner membrane</location>
        <topology evidence="1">Multi-pass membrane protein</topology>
    </subcellularLocation>
</comment>
<dbReference type="InterPro" id="IPR018108">
    <property type="entry name" value="MCP_transmembrane"/>
</dbReference>
<dbReference type="EMBL" id="BEGY01000007">
    <property type="protein sequence ID" value="GAX74450.1"/>
    <property type="molecule type" value="Genomic_DNA"/>
</dbReference>
<dbReference type="SUPFAM" id="SSF47473">
    <property type="entry name" value="EF-hand"/>
    <property type="match status" value="1"/>
</dbReference>
<keyword evidence="4 9" id="KW-0812">Transmembrane</keyword>
<dbReference type="InterPro" id="IPR002067">
    <property type="entry name" value="MCP"/>
</dbReference>
<dbReference type="Pfam" id="PF00153">
    <property type="entry name" value="Mito_carr"/>
    <property type="match status" value="3"/>
</dbReference>
<dbReference type="InterPro" id="IPR002048">
    <property type="entry name" value="EF_hand_dom"/>
</dbReference>
<dbReference type="GO" id="GO:0015215">
    <property type="term" value="F:nucleotide transmembrane transporter activity"/>
    <property type="evidence" value="ECO:0007669"/>
    <property type="project" value="UniProtKB-ARBA"/>
</dbReference>
<keyword evidence="5" id="KW-0677">Repeat</keyword>
<dbReference type="SMART" id="SM00054">
    <property type="entry name" value="EFh"/>
    <property type="match status" value="3"/>
</dbReference>
<protein>
    <recommendedName>
        <fullName evidence="11">EF-hand domain-containing protein</fullName>
    </recommendedName>
</protein>
<feature type="domain" description="EF-hand" evidence="11">
    <location>
        <begin position="13"/>
        <end position="48"/>
    </location>
</feature>
<gene>
    <name evidence="12" type="ORF">CEUSTIGMA_g1899.t1</name>
</gene>
<dbReference type="PROSITE" id="PS00018">
    <property type="entry name" value="EF_HAND_1"/>
    <property type="match status" value="2"/>
</dbReference>
<evidence type="ECO:0000313" key="13">
    <source>
        <dbReference type="Proteomes" id="UP000232323"/>
    </source>
</evidence>
<dbReference type="InterPro" id="IPR023395">
    <property type="entry name" value="MCP_dom_sf"/>
</dbReference>
<evidence type="ECO:0000256" key="9">
    <source>
        <dbReference type="PROSITE-ProRule" id="PRU00282"/>
    </source>
</evidence>
<dbReference type="Pfam" id="PF13499">
    <property type="entry name" value="EF-hand_7"/>
    <property type="match status" value="1"/>
</dbReference>
<evidence type="ECO:0000256" key="6">
    <source>
        <dbReference type="ARBA" id="ARBA00022837"/>
    </source>
</evidence>
<dbReference type="AlphaFoldDB" id="A0A250WV89"/>
<evidence type="ECO:0000256" key="1">
    <source>
        <dbReference type="ARBA" id="ARBA00004448"/>
    </source>
</evidence>
<feature type="domain" description="EF-hand" evidence="11">
    <location>
        <begin position="119"/>
        <end position="154"/>
    </location>
</feature>
<comment type="caution">
    <text evidence="12">The sequence shown here is derived from an EMBL/GenBank/DDBJ whole genome shotgun (WGS) entry which is preliminary data.</text>
</comment>
<accession>A0A250WV89</accession>
<dbReference type="Proteomes" id="UP000232323">
    <property type="component" value="Unassembled WGS sequence"/>
</dbReference>
<dbReference type="InterPro" id="IPR018247">
    <property type="entry name" value="EF_Hand_1_Ca_BS"/>
</dbReference>
<organism evidence="12 13">
    <name type="scientific">Chlamydomonas eustigma</name>
    <dbReference type="NCBI Taxonomy" id="1157962"/>
    <lineage>
        <taxon>Eukaryota</taxon>
        <taxon>Viridiplantae</taxon>
        <taxon>Chlorophyta</taxon>
        <taxon>core chlorophytes</taxon>
        <taxon>Chlorophyceae</taxon>
        <taxon>CS clade</taxon>
        <taxon>Chlamydomonadales</taxon>
        <taxon>Chlamydomonadaceae</taxon>
        <taxon>Chlamydomonas</taxon>
    </lineage>
</organism>
<evidence type="ECO:0000256" key="7">
    <source>
        <dbReference type="ARBA" id="ARBA00022989"/>
    </source>
</evidence>
<dbReference type="InterPro" id="IPR011992">
    <property type="entry name" value="EF-hand-dom_pair"/>
</dbReference>
<evidence type="ECO:0000313" key="12">
    <source>
        <dbReference type="EMBL" id="GAX74450.1"/>
    </source>
</evidence>
<feature type="repeat" description="Solcar" evidence="9">
    <location>
        <begin position="180"/>
        <end position="268"/>
    </location>
</feature>
<dbReference type="Gene3D" id="1.10.238.10">
    <property type="entry name" value="EF-hand"/>
    <property type="match status" value="2"/>
</dbReference>
<name>A0A250WV89_9CHLO</name>
<dbReference type="Pfam" id="PF13833">
    <property type="entry name" value="EF-hand_8"/>
    <property type="match status" value="1"/>
</dbReference>
<dbReference type="SUPFAM" id="SSF103506">
    <property type="entry name" value="Mitochondrial carrier"/>
    <property type="match status" value="1"/>
</dbReference>
<dbReference type="Gene3D" id="1.50.40.10">
    <property type="entry name" value="Mitochondrial carrier domain"/>
    <property type="match status" value="1"/>
</dbReference>